<keyword evidence="4" id="KW-1185">Reference proteome</keyword>
<keyword evidence="3" id="KW-0614">Plasmid</keyword>
<accession>A0A387G1X0</accession>
<dbReference type="OrthoDB" id="6057489at2"/>
<evidence type="ECO:0000256" key="1">
    <source>
        <dbReference type="ARBA" id="ARBA00022737"/>
    </source>
</evidence>
<geneLocation type="plasmid" evidence="4">
    <name>prccge525c</name>
</geneLocation>
<dbReference type="InterPro" id="IPR050708">
    <property type="entry name" value="T6SS_VgrG/RHS"/>
</dbReference>
<dbReference type="InterPro" id="IPR056823">
    <property type="entry name" value="TEN-like_YD-shell"/>
</dbReference>
<evidence type="ECO:0000259" key="2">
    <source>
        <dbReference type="Pfam" id="PF25023"/>
    </source>
</evidence>
<feature type="domain" description="Teneurin-like YD-shell" evidence="2">
    <location>
        <begin position="144"/>
        <end position="345"/>
    </location>
</feature>
<dbReference type="EMBL" id="CP032695">
    <property type="protein sequence ID" value="AYG62181.1"/>
    <property type="molecule type" value="Genomic_DNA"/>
</dbReference>
<sequence>MCRLNVWRLWCERGEGRHDRRGPTTADPDCNAAGGLPLWASFQYDAIGRVSNHSSDLGAFQLTYLGQTAQVTVRQLLPATSSLKTTWSYLDNAHDRRLSGIANTGLTTSQFTNFTFETTPENFITGITQESDASVPEPDPVAQTVSFNNLNEITQISGQAYNYDAEGNLLSDGDRTYSWDVENRLVGVTYASQPGKRTKFTYDGFGRRVETDDASVGGGSAAISKYVWCGSKLCQARDASYAVTRSYLDEGEYKVGATDPSLYYGIDQIGSVRRVYESTTSAPTSDFDPSGVAVQADAIPTDFGYAGMIEKSEEVGLNLSQYRGYDASTGRWLSRDPLTDSTVQMIGQSIDNAVSISSLSPFSFTKVGALSEADFLLRGGSLASEVNPYQYANARPTIEIDQSGLNPFTPDQSAVVDLAKGAQRGGLSITDAQTLLGWAQEYGLPCRGPEIHPNRPFNILHIHVGPINHIPVN</sequence>
<dbReference type="NCBIfam" id="TIGR01643">
    <property type="entry name" value="YD_repeat_2x"/>
    <property type="match status" value="1"/>
</dbReference>
<dbReference type="KEGG" id="rjg:CCGE525_25440"/>
<proteinExistence type="predicted"/>
<evidence type="ECO:0000313" key="4">
    <source>
        <dbReference type="Proteomes" id="UP000282195"/>
    </source>
</evidence>
<evidence type="ECO:0000313" key="3">
    <source>
        <dbReference type="EMBL" id="AYG62181.1"/>
    </source>
</evidence>
<dbReference type="PANTHER" id="PTHR32305:SF15">
    <property type="entry name" value="PROTEIN RHSA-RELATED"/>
    <property type="match status" value="1"/>
</dbReference>
<gene>
    <name evidence="3" type="ORF">CCGE525_25440</name>
</gene>
<keyword evidence="1" id="KW-0677">Repeat</keyword>
<protein>
    <recommendedName>
        <fullName evidence="2">Teneurin-like YD-shell domain-containing protein</fullName>
    </recommendedName>
</protein>
<organism evidence="3 4">
    <name type="scientific">Rhizobium jaguaris</name>
    <dbReference type="NCBI Taxonomy" id="1312183"/>
    <lineage>
        <taxon>Bacteria</taxon>
        <taxon>Pseudomonadati</taxon>
        <taxon>Pseudomonadota</taxon>
        <taxon>Alphaproteobacteria</taxon>
        <taxon>Hyphomicrobiales</taxon>
        <taxon>Rhizobiaceae</taxon>
        <taxon>Rhizobium/Agrobacterium group</taxon>
        <taxon>Rhizobium</taxon>
    </lineage>
</organism>
<dbReference type="Gene3D" id="2.180.10.10">
    <property type="entry name" value="RHS repeat-associated core"/>
    <property type="match status" value="1"/>
</dbReference>
<dbReference type="Proteomes" id="UP000282195">
    <property type="component" value="Plasmid pRCCGE525c"/>
</dbReference>
<reference evidence="3 4" key="1">
    <citation type="submission" date="2018-10" db="EMBL/GenBank/DDBJ databases">
        <title>Rhizobium etli, R. leguminosarum and a new Rhizobium genospecies from Phaseolus dumosus.</title>
        <authorList>
            <person name="Ramirez-Puebla S.T."/>
            <person name="Rogel-Hernandez M.A."/>
            <person name="Guerrero G."/>
            <person name="Ormeno-Orrillo E."/>
            <person name="Martinez-Romero J.C."/>
            <person name="Negrete-Yankelevich S."/>
            <person name="Martinez-Romero E."/>
        </authorList>
    </citation>
    <scope>NUCLEOTIDE SEQUENCE [LARGE SCALE GENOMIC DNA]</scope>
    <source>
        <strain evidence="3 4">CCGE525</strain>
        <plasmid evidence="4">prccge525c</plasmid>
    </source>
</reference>
<dbReference type="AlphaFoldDB" id="A0A387G1X0"/>
<name>A0A387G1X0_9HYPH</name>
<dbReference type="InterPro" id="IPR006530">
    <property type="entry name" value="YD"/>
</dbReference>
<dbReference type="PANTHER" id="PTHR32305">
    <property type="match status" value="1"/>
</dbReference>
<dbReference type="Pfam" id="PF25023">
    <property type="entry name" value="TEN_YD-shell"/>
    <property type="match status" value="1"/>
</dbReference>